<protein>
    <recommendedName>
        <fullName evidence="4">threonine ammonia-lyase</fullName>
        <ecNumber evidence="4">4.3.1.19</ecNumber>
    </recommendedName>
    <alternativeName>
        <fullName evidence="8">Threonine deaminase</fullName>
    </alternativeName>
</protein>
<organism evidence="10 11">
    <name type="scientific">Phytoactinopolyspora halophila</name>
    <dbReference type="NCBI Taxonomy" id="1981511"/>
    <lineage>
        <taxon>Bacteria</taxon>
        <taxon>Bacillati</taxon>
        <taxon>Actinomycetota</taxon>
        <taxon>Actinomycetes</taxon>
        <taxon>Jiangellales</taxon>
        <taxon>Jiangellaceae</taxon>
        <taxon>Phytoactinopolyspora</taxon>
    </lineage>
</organism>
<evidence type="ECO:0000256" key="6">
    <source>
        <dbReference type="ARBA" id="ARBA00023239"/>
    </source>
</evidence>
<dbReference type="GO" id="GO:0004794">
    <property type="term" value="F:threonine deaminase activity"/>
    <property type="evidence" value="ECO:0007669"/>
    <property type="project" value="UniProtKB-EC"/>
</dbReference>
<dbReference type="PANTHER" id="PTHR48078:SF7">
    <property type="entry name" value="BLL6502 PROTEIN"/>
    <property type="match status" value="1"/>
</dbReference>
<dbReference type="Pfam" id="PF00291">
    <property type="entry name" value="PALP"/>
    <property type="match status" value="1"/>
</dbReference>
<dbReference type="RefSeq" id="WP_112257969.1">
    <property type="nucleotide sequence ID" value="NZ_QMIG01000006.1"/>
</dbReference>
<evidence type="ECO:0000256" key="8">
    <source>
        <dbReference type="ARBA" id="ARBA00031427"/>
    </source>
</evidence>
<comment type="similarity">
    <text evidence="3">Belongs to the serine/threonine dehydratase family.</text>
</comment>
<dbReference type="InterPro" id="IPR050147">
    <property type="entry name" value="Ser/Thr_Dehydratase"/>
</dbReference>
<dbReference type="FunFam" id="3.40.50.1100:FF:000005">
    <property type="entry name" value="Threonine dehydratase catabolic"/>
    <property type="match status" value="1"/>
</dbReference>
<dbReference type="AlphaFoldDB" id="A0A329QTK9"/>
<dbReference type="InterPro" id="IPR036052">
    <property type="entry name" value="TrpB-like_PALP_sf"/>
</dbReference>
<proteinExistence type="inferred from homology"/>
<name>A0A329QTK9_9ACTN</name>
<evidence type="ECO:0000256" key="2">
    <source>
        <dbReference type="ARBA" id="ARBA00001933"/>
    </source>
</evidence>
<keyword evidence="11" id="KW-1185">Reference proteome</keyword>
<comment type="catalytic activity">
    <reaction evidence="1">
        <text>L-threonine = 2-oxobutanoate + NH4(+)</text>
        <dbReference type="Rhea" id="RHEA:22108"/>
        <dbReference type="ChEBI" id="CHEBI:16763"/>
        <dbReference type="ChEBI" id="CHEBI:28938"/>
        <dbReference type="ChEBI" id="CHEBI:57926"/>
        <dbReference type="EC" id="4.3.1.19"/>
    </reaction>
</comment>
<dbReference type="GO" id="GO:0006565">
    <property type="term" value="P:L-serine catabolic process"/>
    <property type="evidence" value="ECO:0007669"/>
    <property type="project" value="TreeGrafter"/>
</dbReference>
<comment type="caution">
    <text evidence="10">The sequence shown here is derived from an EMBL/GenBank/DDBJ whole genome shotgun (WGS) entry which is preliminary data.</text>
</comment>
<dbReference type="PANTHER" id="PTHR48078">
    <property type="entry name" value="THREONINE DEHYDRATASE, MITOCHONDRIAL-RELATED"/>
    <property type="match status" value="1"/>
</dbReference>
<comment type="cofactor">
    <cofactor evidence="2">
        <name>pyridoxal 5'-phosphate</name>
        <dbReference type="ChEBI" id="CHEBI:597326"/>
    </cofactor>
</comment>
<dbReference type="Proteomes" id="UP000250462">
    <property type="component" value="Unassembled WGS sequence"/>
</dbReference>
<dbReference type="GO" id="GO:0009097">
    <property type="term" value="P:isoleucine biosynthetic process"/>
    <property type="evidence" value="ECO:0007669"/>
    <property type="project" value="TreeGrafter"/>
</dbReference>
<keyword evidence="5" id="KW-0663">Pyridoxal phosphate</keyword>
<evidence type="ECO:0000256" key="1">
    <source>
        <dbReference type="ARBA" id="ARBA00001274"/>
    </source>
</evidence>
<keyword evidence="6" id="KW-0456">Lyase</keyword>
<gene>
    <name evidence="10" type="ORF">DPM12_08925</name>
</gene>
<evidence type="ECO:0000313" key="11">
    <source>
        <dbReference type="Proteomes" id="UP000250462"/>
    </source>
</evidence>
<feature type="domain" description="Tryptophan synthase beta chain-like PALP" evidence="9">
    <location>
        <begin position="24"/>
        <end position="307"/>
    </location>
</feature>
<dbReference type="InterPro" id="IPR001926">
    <property type="entry name" value="TrpB-like_PALP"/>
</dbReference>
<accession>A0A329QTK9</accession>
<sequence length="326" mass="33967">MPVFQLPTIGDIFRARRVLDGQLPPTPLWSYPALDSTVGVHALIKHENAQPTGAFKVRGGLNLLATMAPAERERGIVAYSTGNHAQSLAYAAAQTGASCVIVMPENPNAAKAAAVRARGAELIESGETLDEARELAEKIAAERGARMVSAGNEPALIAGVATAYVELFEQEPDVDVVLVPVGGGSGAAGACLVASALAPACEVVAVQSSASPAAHDSWEAREMMRRPNRSKAEGLATGCGFELTQSVMQERLADFLLVDDATILEAQWVMLRDAHTLAEGAGAAALAALLAYPGRFAGERVAVMCTGANASEPELRRITQPAHLPA</sequence>
<evidence type="ECO:0000256" key="4">
    <source>
        <dbReference type="ARBA" id="ARBA00012096"/>
    </source>
</evidence>
<reference evidence="10 11" key="1">
    <citation type="submission" date="2018-06" db="EMBL/GenBank/DDBJ databases">
        <title>Phytoactinopolyspora halophila sp. nov., a novel halophilic actinomycete isolated from a saline soil in China.</title>
        <authorList>
            <person name="Tang S.-K."/>
        </authorList>
    </citation>
    <scope>NUCLEOTIDE SEQUENCE [LARGE SCALE GENOMIC DNA]</scope>
    <source>
        <strain evidence="10 11">YIM 96934</strain>
    </source>
</reference>
<comment type="function">
    <text evidence="7">Catalyzes the anaerobic formation of alpha-ketobutyrate and ammonia from threonine in a two-step reaction. The first step involved a dehydration of threonine and a production of enamine intermediates (aminocrotonate), which tautomerizes to its imine form (iminobutyrate). Both intermediates are unstable and short-lived. The second step is the nonenzymatic hydrolysis of the enamine/imine intermediates to form 2-ketobutyrate and free ammonia. In the low water environment of the cell, the second step is accelerated by RidA.</text>
</comment>
<evidence type="ECO:0000256" key="7">
    <source>
        <dbReference type="ARBA" id="ARBA00025527"/>
    </source>
</evidence>
<dbReference type="SUPFAM" id="SSF53686">
    <property type="entry name" value="Tryptophan synthase beta subunit-like PLP-dependent enzymes"/>
    <property type="match status" value="1"/>
</dbReference>
<evidence type="ECO:0000256" key="3">
    <source>
        <dbReference type="ARBA" id="ARBA00010869"/>
    </source>
</evidence>
<dbReference type="EMBL" id="QMIG01000006">
    <property type="protein sequence ID" value="RAW15366.1"/>
    <property type="molecule type" value="Genomic_DNA"/>
</dbReference>
<dbReference type="EC" id="4.3.1.19" evidence="4"/>
<evidence type="ECO:0000259" key="9">
    <source>
        <dbReference type="Pfam" id="PF00291"/>
    </source>
</evidence>
<evidence type="ECO:0000313" key="10">
    <source>
        <dbReference type="EMBL" id="RAW15366.1"/>
    </source>
</evidence>
<dbReference type="GO" id="GO:0003941">
    <property type="term" value="F:L-serine ammonia-lyase activity"/>
    <property type="evidence" value="ECO:0007669"/>
    <property type="project" value="TreeGrafter"/>
</dbReference>
<dbReference type="Gene3D" id="3.40.50.1100">
    <property type="match status" value="2"/>
</dbReference>
<evidence type="ECO:0000256" key="5">
    <source>
        <dbReference type="ARBA" id="ARBA00022898"/>
    </source>
</evidence>
<dbReference type="GO" id="GO:0006567">
    <property type="term" value="P:L-threonine catabolic process"/>
    <property type="evidence" value="ECO:0007669"/>
    <property type="project" value="TreeGrafter"/>
</dbReference>
<dbReference type="OrthoDB" id="9811476at2"/>